<dbReference type="InterPro" id="IPR006109">
    <property type="entry name" value="G3P_DH_NAD-dep_C"/>
</dbReference>
<reference evidence="21 22" key="1">
    <citation type="submission" date="2018-05" db="EMBL/GenBank/DDBJ databases">
        <title>Genomic Encyclopedia of Type Strains, Phase IV (KMG-IV): sequencing the most valuable type-strain genomes for metagenomic binning, comparative biology and taxonomic classification.</title>
        <authorList>
            <person name="Goeker M."/>
        </authorList>
    </citation>
    <scope>NUCLEOTIDE SEQUENCE [LARGE SCALE GENOMIC DNA]</scope>
    <source>
        <strain evidence="21 22">DSM 16791</strain>
    </source>
</reference>
<feature type="binding site" evidence="16">
    <location>
        <begin position="280"/>
        <end position="281"/>
    </location>
    <ligand>
        <name>substrate</name>
    </ligand>
</feature>
<dbReference type="InterPro" id="IPR013328">
    <property type="entry name" value="6PGD_dom2"/>
</dbReference>
<organism evidence="21 22">
    <name type="scientific">Hoeflea marina</name>
    <dbReference type="NCBI Taxonomy" id="274592"/>
    <lineage>
        <taxon>Bacteria</taxon>
        <taxon>Pseudomonadati</taxon>
        <taxon>Pseudomonadota</taxon>
        <taxon>Alphaproteobacteria</taxon>
        <taxon>Hyphomicrobiales</taxon>
        <taxon>Rhizobiaceae</taxon>
        <taxon>Hoeflea</taxon>
    </lineage>
</organism>
<evidence type="ECO:0000256" key="17">
    <source>
        <dbReference type="PIRSR" id="PIRSR000114-3"/>
    </source>
</evidence>
<dbReference type="GO" id="GO:0141152">
    <property type="term" value="F:glycerol-3-phosphate dehydrogenase (NAD+) activity"/>
    <property type="evidence" value="ECO:0007669"/>
    <property type="project" value="RHEA"/>
</dbReference>
<dbReference type="Pfam" id="PF01210">
    <property type="entry name" value="NAD_Gly3P_dh_N"/>
    <property type="match status" value="1"/>
</dbReference>
<evidence type="ECO:0000259" key="20">
    <source>
        <dbReference type="Pfam" id="PF07479"/>
    </source>
</evidence>
<accession>A0A317PPT3</accession>
<comment type="caution">
    <text evidence="21">The sequence shown here is derived from an EMBL/GenBank/DDBJ whole genome shotgun (WGS) entry which is preliminary data.</text>
</comment>
<comment type="catalytic activity">
    <reaction evidence="10">
        <text>sn-glycerol 3-phosphate + NADP(+) = dihydroxyacetone phosphate + NADPH + H(+)</text>
        <dbReference type="Rhea" id="RHEA:11096"/>
        <dbReference type="ChEBI" id="CHEBI:15378"/>
        <dbReference type="ChEBI" id="CHEBI:57597"/>
        <dbReference type="ChEBI" id="CHEBI:57642"/>
        <dbReference type="ChEBI" id="CHEBI:57783"/>
        <dbReference type="ChEBI" id="CHEBI:58349"/>
        <dbReference type="EC" id="1.1.1.94"/>
    </reaction>
    <physiologicalReaction direction="right-to-left" evidence="10">
        <dbReference type="Rhea" id="RHEA:11098"/>
    </physiologicalReaction>
</comment>
<dbReference type="GO" id="GO:0005975">
    <property type="term" value="P:carbohydrate metabolic process"/>
    <property type="evidence" value="ECO:0007669"/>
    <property type="project" value="InterPro"/>
</dbReference>
<evidence type="ECO:0000256" key="6">
    <source>
        <dbReference type="ARBA" id="ARBA00023027"/>
    </source>
</evidence>
<comment type="subcellular location">
    <subcellularLocation>
        <location evidence="14">Cytoplasm</location>
    </subcellularLocation>
</comment>
<dbReference type="UniPathway" id="UPA00940"/>
<feature type="binding site" evidence="14">
    <location>
        <position position="124"/>
    </location>
    <ligand>
        <name>NADPH</name>
        <dbReference type="ChEBI" id="CHEBI:57783"/>
    </ligand>
</feature>
<evidence type="ECO:0000259" key="19">
    <source>
        <dbReference type="Pfam" id="PF01210"/>
    </source>
</evidence>
<feature type="domain" description="Glycerol-3-phosphate dehydrogenase NAD-dependent N-terminal" evidence="19">
    <location>
        <begin position="22"/>
        <end position="171"/>
    </location>
</feature>
<dbReference type="GO" id="GO:0006650">
    <property type="term" value="P:glycerophospholipid metabolic process"/>
    <property type="evidence" value="ECO:0007669"/>
    <property type="project" value="UniProtKB-UniRule"/>
</dbReference>
<name>A0A317PPT3_9HYPH</name>
<dbReference type="SUPFAM" id="SSF51735">
    <property type="entry name" value="NAD(P)-binding Rossmann-fold domains"/>
    <property type="match status" value="1"/>
</dbReference>
<dbReference type="PANTHER" id="PTHR11728">
    <property type="entry name" value="GLYCEROL-3-PHOSPHATE DEHYDROGENASE"/>
    <property type="match status" value="1"/>
</dbReference>
<dbReference type="GO" id="GO:0005829">
    <property type="term" value="C:cytosol"/>
    <property type="evidence" value="ECO:0007669"/>
    <property type="project" value="TreeGrafter"/>
</dbReference>
<keyword evidence="4 14" id="KW-0521">NADP</keyword>
<keyword evidence="8 14" id="KW-0594">Phospholipid biosynthesis</keyword>
<dbReference type="InterPro" id="IPR036291">
    <property type="entry name" value="NAD(P)-bd_dom_sf"/>
</dbReference>
<evidence type="ECO:0000256" key="2">
    <source>
        <dbReference type="ARBA" id="ARBA00022516"/>
    </source>
</evidence>
<dbReference type="GO" id="GO:0141153">
    <property type="term" value="F:glycerol-3-phosphate dehydrogenase (NADP+) activity"/>
    <property type="evidence" value="ECO:0007669"/>
    <property type="project" value="RHEA"/>
</dbReference>
<dbReference type="PROSITE" id="PS00957">
    <property type="entry name" value="NAD_G3PDH"/>
    <property type="match status" value="1"/>
</dbReference>
<sequence length="381" mass="39600">MDMHDETIHSPIVLPDQRPIRSIAVIGAGAWGTALAMTAASAGRVVRLWGRDPAHVEAMARQGRNSRYLPEVDFPAGLSVTADMAVAVSDADAVLLVTPSSSIRAMARRLDQHLGGVPVFVCSKGIEAGTGMMMSDVVGAEMPRHTVGVLSGPTFAHETARGYPTAVTIAAPFTSAERAAPQTSPAARMALAMGSEWFRPYVSDDVIGVEIGGAVKNVIAIACGMMTGAGFAENTRAALITRGLDEMKALAAALGGSRETVTGLSGVGDLTLTCSSSSSRNMSLGLQLGQGIARPMCFGGAPVVVEGENTAISLTDLARRVGVEMPISEAVREILHCGADLGETFAALWSQPIRGEPRALSFEMAHPASVEAIDTFARAFA</sequence>
<comment type="pathway">
    <text evidence="14">Membrane lipid metabolism; glycerophospholipid metabolism.</text>
</comment>
<comment type="function">
    <text evidence="14">Catalyzes the reduction of the glycolytic intermediate dihydroxyacetone phosphate (DHAP) to sn-glycerol 3-phosphate (G3P), the key precursor for phospholipid synthesis.</text>
</comment>
<dbReference type="EMBL" id="QGTR01000001">
    <property type="protein sequence ID" value="PWW03482.1"/>
    <property type="molecule type" value="Genomic_DNA"/>
</dbReference>
<feature type="binding site" evidence="14">
    <location>
        <position position="269"/>
    </location>
    <ligand>
        <name>sn-glycerol 3-phosphate</name>
        <dbReference type="ChEBI" id="CHEBI:57597"/>
    </ligand>
</feature>
<dbReference type="FunFam" id="1.10.1040.10:FF:000001">
    <property type="entry name" value="Glycerol-3-phosphate dehydrogenase [NAD(P)+]"/>
    <property type="match status" value="1"/>
</dbReference>
<evidence type="ECO:0000256" key="13">
    <source>
        <dbReference type="ARBA" id="ARBA00080511"/>
    </source>
</evidence>
<feature type="binding site" evidence="14">
    <location>
        <position position="31"/>
    </location>
    <ligand>
        <name>NADPH</name>
        <dbReference type="ChEBI" id="CHEBI:57783"/>
    </ligand>
</feature>
<dbReference type="EC" id="1.1.1.94" evidence="11 14"/>
<dbReference type="HAMAP" id="MF_00394">
    <property type="entry name" value="NAD_Glyc3P_dehydrog"/>
    <property type="match status" value="1"/>
</dbReference>
<keyword evidence="7 14" id="KW-0443">Lipid metabolism</keyword>
<evidence type="ECO:0000256" key="4">
    <source>
        <dbReference type="ARBA" id="ARBA00022857"/>
    </source>
</evidence>
<gene>
    <name evidence="14" type="primary">gpsA</name>
    <name evidence="21" type="ORF">DFR52_101163</name>
</gene>
<feature type="active site" description="Proton acceptor" evidence="14 15">
    <location>
        <position position="216"/>
    </location>
</feature>
<proteinExistence type="inferred from homology"/>
<feature type="binding site" evidence="14">
    <location>
        <position position="280"/>
    </location>
    <ligand>
        <name>NADPH</name>
        <dbReference type="ChEBI" id="CHEBI:57783"/>
    </ligand>
</feature>
<dbReference type="Gene3D" id="3.40.50.720">
    <property type="entry name" value="NAD(P)-binding Rossmann-like Domain"/>
    <property type="match status" value="1"/>
</dbReference>
<dbReference type="PIRSF" id="PIRSF000114">
    <property type="entry name" value="Glycerol-3-P_dh"/>
    <property type="match status" value="1"/>
</dbReference>
<feature type="binding site" evidence="17">
    <location>
        <position position="280"/>
    </location>
    <ligand>
        <name>NAD(+)</name>
        <dbReference type="ChEBI" id="CHEBI:57540"/>
    </ligand>
</feature>
<keyword evidence="2 14" id="KW-0444">Lipid biosynthesis</keyword>
<dbReference type="GO" id="GO:0051287">
    <property type="term" value="F:NAD binding"/>
    <property type="evidence" value="ECO:0007669"/>
    <property type="project" value="InterPro"/>
</dbReference>
<dbReference type="Pfam" id="PF07479">
    <property type="entry name" value="NAD_Gly3P_dh_C"/>
    <property type="match status" value="1"/>
</dbReference>
<dbReference type="SUPFAM" id="SSF48179">
    <property type="entry name" value="6-phosphogluconate dehydrogenase C-terminal domain-like"/>
    <property type="match status" value="1"/>
</dbReference>
<evidence type="ECO:0000256" key="11">
    <source>
        <dbReference type="ARBA" id="ARBA00066687"/>
    </source>
</evidence>
<dbReference type="FunFam" id="3.40.50.720:FF:000019">
    <property type="entry name" value="Glycerol-3-phosphate dehydrogenase [NAD(P)+]"/>
    <property type="match status" value="1"/>
</dbReference>
<evidence type="ECO:0000256" key="14">
    <source>
        <dbReference type="HAMAP-Rule" id="MF_00394"/>
    </source>
</evidence>
<dbReference type="InterPro" id="IPR006168">
    <property type="entry name" value="G3P_DH_NAD-dep"/>
</dbReference>
<dbReference type="GO" id="GO:0008654">
    <property type="term" value="P:phospholipid biosynthetic process"/>
    <property type="evidence" value="ECO:0007669"/>
    <property type="project" value="UniProtKB-KW"/>
</dbReference>
<feature type="binding site" evidence="17">
    <location>
        <position position="156"/>
    </location>
    <ligand>
        <name>NAD(+)</name>
        <dbReference type="ChEBI" id="CHEBI:57540"/>
    </ligand>
</feature>
<feature type="binding site" evidence="14">
    <location>
        <position position="124"/>
    </location>
    <ligand>
        <name>sn-glycerol 3-phosphate</name>
        <dbReference type="ChEBI" id="CHEBI:57597"/>
    </ligand>
</feature>
<comment type="similarity">
    <text evidence="1 14 18">Belongs to the NAD-dependent glycerol-3-phosphate dehydrogenase family.</text>
</comment>
<dbReference type="AlphaFoldDB" id="A0A317PPT3"/>
<dbReference type="Gene3D" id="1.10.1040.10">
    <property type="entry name" value="N-(1-d-carboxylethyl)-l-norvaline Dehydrogenase, domain 2"/>
    <property type="match status" value="1"/>
</dbReference>
<evidence type="ECO:0000256" key="5">
    <source>
        <dbReference type="ARBA" id="ARBA00023002"/>
    </source>
</evidence>
<dbReference type="NCBIfam" id="NF000940">
    <property type="entry name" value="PRK00094.1-2"/>
    <property type="match status" value="1"/>
</dbReference>
<dbReference type="GO" id="GO:0046167">
    <property type="term" value="P:glycerol-3-phosphate biosynthetic process"/>
    <property type="evidence" value="ECO:0007669"/>
    <property type="project" value="UniProtKB-UniRule"/>
</dbReference>
<keyword evidence="14" id="KW-0963">Cytoplasm</keyword>
<evidence type="ECO:0000256" key="1">
    <source>
        <dbReference type="ARBA" id="ARBA00011009"/>
    </source>
</evidence>
<evidence type="ECO:0000256" key="18">
    <source>
        <dbReference type="RuleBase" id="RU000437"/>
    </source>
</evidence>
<keyword evidence="22" id="KW-1185">Reference proteome</keyword>
<feature type="binding site" evidence="14">
    <location>
        <position position="68"/>
    </location>
    <ligand>
        <name>NADPH</name>
        <dbReference type="ChEBI" id="CHEBI:57783"/>
    </ligand>
</feature>
<evidence type="ECO:0000313" key="21">
    <source>
        <dbReference type="EMBL" id="PWW03482.1"/>
    </source>
</evidence>
<feature type="binding site" evidence="14">
    <location>
        <position position="280"/>
    </location>
    <ligand>
        <name>sn-glycerol 3-phosphate</name>
        <dbReference type="ChEBI" id="CHEBI:57597"/>
    </ligand>
</feature>
<feature type="binding site" evidence="14">
    <location>
        <position position="154"/>
    </location>
    <ligand>
        <name>sn-glycerol 3-phosphate</name>
        <dbReference type="ChEBI" id="CHEBI:57597"/>
    </ligand>
</feature>
<feature type="binding site" evidence="14">
    <location>
        <position position="281"/>
    </location>
    <ligand>
        <name>sn-glycerol 3-phosphate</name>
        <dbReference type="ChEBI" id="CHEBI:57597"/>
    </ligand>
</feature>
<feature type="binding site" evidence="14">
    <location>
        <position position="304"/>
    </location>
    <ligand>
        <name>NADPH</name>
        <dbReference type="ChEBI" id="CHEBI:57783"/>
    </ligand>
</feature>
<keyword evidence="3 14" id="KW-0547">Nucleotide-binding</keyword>
<keyword evidence="6 14" id="KW-0520">NAD</keyword>
<evidence type="ECO:0000313" key="22">
    <source>
        <dbReference type="Proteomes" id="UP000246352"/>
    </source>
</evidence>
<feature type="binding site" evidence="14">
    <location>
        <position position="279"/>
    </location>
    <ligand>
        <name>sn-glycerol 3-phosphate</name>
        <dbReference type="ChEBI" id="CHEBI:57597"/>
    </ligand>
</feature>
<dbReference type="PRINTS" id="PR00077">
    <property type="entry name" value="GPDHDRGNASE"/>
</dbReference>
<keyword evidence="5 14" id="KW-0560">Oxidoreductase</keyword>
<comment type="catalytic activity">
    <reaction evidence="14">
        <text>sn-glycerol 3-phosphate + NAD(+) = dihydroxyacetone phosphate + NADH + H(+)</text>
        <dbReference type="Rhea" id="RHEA:11092"/>
        <dbReference type="ChEBI" id="CHEBI:15378"/>
        <dbReference type="ChEBI" id="CHEBI:57540"/>
        <dbReference type="ChEBI" id="CHEBI:57597"/>
        <dbReference type="ChEBI" id="CHEBI:57642"/>
        <dbReference type="ChEBI" id="CHEBI:57945"/>
        <dbReference type="EC" id="1.1.1.94"/>
    </reaction>
</comment>
<feature type="binding site" evidence="14">
    <location>
        <position position="51"/>
    </location>
    <ligand>
        <name>NADPH</name>
        <dbReference type="ChEBI" id="CHEBI:57783"/>
    </ligand>
</feature>
<feature type="binding site" evidence="17">
    <location>
        <begin position="27"/>
        <end position="32"/>
    </location>
    <ligand>
        <name>NAD(+)</name>
        <dbReference type="ChEBI" id="CHEBI:57540"/>
    </ligand>
</feature>
<dbReference type="InterPro" id="IPR011128">
    <property type="entry name" value="G3P_DH_NAD-dep_N"/>
</dbReference>
<dbReference type="Proteomes" id="UP000246352">
    <property type="component" value="Unassembled WGS sequence"/>
</dbReference>
<feature type="binding site" evidence="16">
    <location>
        <position position="124"/>
    </location>
    <ligand>
        <name>substrate</name>
    </ligand>
</feature>
<feature type="binding site" evidence="14">
    <location>
        <position position="306"/>
    </location>
    <ligand>
        <name>NADPH</name>
        <dbReference type="ChEBI" id="CHEBI:57783"/>
    </ligand>
</feature>
<dbReference type="InterPro" id="IPR008927">
    <property type="entry name" value="6-PGluconate_DH-like_C_sf"/>
</dbReference>
<evidence type="ECO:0000256" key="16">
    <source>
        <dbReference type="PIRSR" id="PIRSR000114-2"/>
    </source>
</evidence>
<comment type="caution">
    <text evidence="14">Lacks conserved residue(s) required for the propagation of feature annotation.</text>
</comment>
<evidence type="ECO:0000256" key="3">
    <source>
        <dbReference type="ARBA" id="ARBA00022741"/>
    </source>
</evidence>
<evidence type="ECO:0000256" key="15">
    <source>
        <dbReference type="PIRSR" id="PIRSR000114-1"/>
    </source>
</evidence>
<dbReference type="NCBIfam" id="NF000942">
    <property type="entry name" value="PRK00094.1-4"/>
    <property type="match status" value="1"/>
</dbReference>
<evidence type="ECO:0000256" key="7">
    <source>
        <dbReference type="ARBA" id="ARBA00023098"/>
    </source>
</evidence>
<evidence type="ECO:0000256" key="12">
    <source>
        <dbReference type="ARBA" id="ARBA00069372"/>
    </source>
</evidence>
<keyword evidence="9 14" id="KW-1208">Phospholipid metabolism</keyword>
<evidence type="ECO:0000256" key="10">
    <source>
        <dbReference type="ARBA" id="ARBA00052716"/>
    </source>
</evidence>
<dbReference type="GO" id="GO:0046168">
    <property type="term" value="P:glycerol-3-phosphate catabolic process"/>
    <property type="evidence" value="ECO:0007669"/>
    <property type="project" value="InterPro"/>
</dbReference>
<protein>
    <recommendedName>
        <fullName evidence="12 14">Glycerol-3-phosphate dehydrogenase [NAD(P)+]</fullName>
        <ecNumber evidence="11 14">1.1.1.94</ecNumber>
    </recommendedName>
    <alternativeName>
        <fullName evidence="14">NAD(P)(+)-dependent glycerol-3-phosphate dehydrogenase</fullName>
    </alternativeName>
    <alternativeName>
        <fullName evidence="13 14">NAD(P)H-dependent dihydroxyacetone-phosphate reductase</fullName>
    </alternativeName>
</protein>
<feature type="domain" description="Glycerol-3-phosphate dehydrogenase NAD-dependent C-terminal" evidence="20">
    <location>
        <begin position="205"/>
        <end position="343"/>
    </location>
</feature>
<evidence type="ECO:0000256" key="9">
    <source>
        <dbReference type="ARBA" id="ARBA00023264"/>
    </source>
</evidence>
<evidence type="ECO:0000256" key="8">
    <source>
        <dbReference type="ARBA" id="ARBA00023209"/>
    </source>
</evidence>
<feature type="binding site" evidence="14">
    <location>
        <position position="216"/>
    </location>
    <ligand>
        <name>sn-glycerol 3-phosphate</name>
        <dbReference type="ChEBI" id="CHEBI:57597"/>
    </ligand>
</feature>
<feature type="binding site" evidence="14">
    <location>
        <position position="156"/>
    </location>
    <ligand>
        <name>NADPH</name>
        <dbReference type="ChEBI" id="CHEBI:57783"/>
    </ligand>
</feature>
<feature type="binding site" evidence="14">
    <location>
        <position position="152"/>
    </location>
    <ligand>
        <name>sn-glycerol 3-phosphate</name>
        <dbReference type="ChEBI" id="CHEBI:57597"/>
    </ligand>
</feature>
<dbReference type="PANTHER" id="PTHR11728:SF1">
    <property type="entry name" value="GLYCEROL-3-PHOSPHATE DEHYDROGENASE [NAD(+)] 2, CHLOROPLASTIC"/>
    <property type="match status" value="1"/>
</dbReference>